<dbReference type="GO" id="GO:0009887">
    <property type="term" value="P:animal organ morphogenesis"/>
    <property type="evidence" value="ECO:0007669"/>
    <property type="project" value="UniProtKB-ARBA"/>
</dbReference>
<dbReference type="Pfam" id="PF00373">
    <property type="entry name" value="FERM_M"/>
    <property type="match status" value="1"/>
</dbReference>
<dbReference type="InterPro" id="IPR035963">
    <property type="entry name" value="FERM_2"/>
</dbReference>
<protein>
    <recommendedName>
        <fullName evidence="4">FERM domain-containing protein</fullName>
    </recommendedName>
</protein>
<dbReference type="SUPFAM" id="SSF50729">
    <property type="entry name" value="PH domain-like"/>
    <property type="match status" value="1"/>
</dbReference>
<dbReference type="SMART" id="SM01196">
    <property type="entry name" value="FERM_C"/>
    <property type="match status" value="1"/>
</dbReference>
<keyword evidence="6" id="KW-1185">Reference proteome</keyword>
<dbReference type="InterPro" id="IPR018979">
    <property type="entry name" value="FERM_N"/>
</dbReference>
<feature type="domain" description="FERM" evidence="4">
    <location>
        <begin position="86"/>
        <end position="394"/>
    </location>
</feature>
<evidence type="ECO:0000256" key="3">
    <source>
        <dbReference type="SAM" id="MobiDB-lite"/>
    </source>
</evidence>
<dbReference type="Pfam" id="PF09379">
    <property type="entry name" value="FERM_N"/>
    <property type="match status" value="1"/>
</dbReference>
<dbReference type="Pfam" id="PF09380">
    <property type="entry name" value="FERM_C"/>
    <property type="match status" value="1"/>
</dbReference>
<dbReference type="PROSITE" id="PS50057">
    <property type="entry name" value="FERM_3"/>
    <property type="match status" value="1"/>
</dbReference>
<dbReference type="CDD" id="cd14473">
    <property type="entry name" value="FERM_B-lobe"/>
    <property type="match status" value="1"/>
</dbReference>
<dbReference type="InterPro" id="IPR000299">
    <property type="entry name" value="FERM_domain"/>
</dbReference>
<dbReference type="eggNOG" id="KOG4371">
    <property type="taxonomic scope" value="Eukaryota"/>
</dbReference>
<proteinExistence type="predicted"/>
<dbReference type="HOGENOM" id="CLU_298838_0_0_1"/>
<dbReference type="Gene3D" id="2.30.29.30">
    <property type="entry name" value="Pleckstrin-homology domain (PH domain)/Phosphotyrosine-binding domain (PTB)"/>
    <property type="match status" value="1"/>
</dbReference>
<dbReference type="PANTHER" id="PTHR13429">
    <property type="entry name" value="FERM DOMAIN (PROTEIN4.1-EZRIN-RADIXIN-MOESIN) FAMILY"/>
    <property type="match status" value="1"/>
</dbReference>
<dbReference type="CDD" id="cd17101">
    <property type="entry name" value="FERM_F1_PTPN13_like"/>
    <property type="match status" value="1"/>
</dbReference>
<feature type="region of interest" description="Disordered" evidence="3">
    <location>
        <begin position="531"/>
        <end position="566"/>
    </location>
</feature>
<dbReference type="EnsemblMetazoa" id="SMAR003026-RA">
    <property type="protein sequence ID" value="SMAR003026-PA"/>
    <property type="gene ID" value="SMAR003026"/>
</dbReference>
<evidence type="ECO:0000259" key="4">
    <source>
        <dbReference type="PROSITE" id="PS50057"/>
    </source>
</evidence>
<dbReference type="GO" id="GO:0035332">
    <property type="term" value="P:positive regulation of hippo signaling"/>
    <property type="evidence" value="ECO:0007669"/>
    <property type="project" value="TreeGrafter"/>
</dbReference>
<dbReference type="InterPro" id="IPR029071">
    <property type="entry name" value="Ubiquitin-like_domsf"/>
</dbReference>
<dbReference type="GO" id="GO:0048731">
    <property type="term" value="P:system development"/>
    <property type="evidence" value="ECO:0007669"/>
    <property type="project" value="UniProtKB-ARBA"/>
</dbReference>
<dbReference type="InterPro" id="IPR019748">
    <property type="entry name" value="FERM_central"/>
</dbReference>
<name>T1IPS2_STRMM</name>
<dbReference type="SUPFAM" id="SSF54236">
    <property type="entry name" value="Ubiquitin-like"/>
    <property type="match status" value="1"/>
</dbReference>
<evidence type="ECO:0000313" key="5">
    <source>
        <dbReference type="EnsemblMetazoa" id="SMAR003026-PA"/>
    </source>
</evidence>
<dbReference type="SUPFAM" id="SSF47031">
    <property type="entry name" value="Second domain of FERM"/>
    <property type="match status" value="1"/>
</dbReference>
<dbReference type="GO" id="GO:0070161">
    <property type="term" value="C:anchoring junction"/>
    <property type="evidence" value="ECO:0007669"/>
    <property type="project" value="UniProtKB-SubCell"/>
</dbReference>
<dbReference type="SMART" id="SM00295">
    <property type="entry name" value="B41"/>
    <property type="match status" value="1"/>
</dbReference>
<dbReference type="InterPro" id="IPR011993">
    <property type="entry name" value="PH-like_dom_sf"/>
</dbReference>
<evidence type="ECO:0000313" key="6">
    <source>
        <dbReference type="Proteomes" id="UP000014500"/>
    </source>
</evidence>
<dbReference type="Gene3D" id="1.20.80.10">
    <property type="match status" value="1"/>
</dbReference>
<dbReference type="GO" id="GO:0098592">
    <property type="term" value="C:cytoplasmic side of apical plasma membrane"/>
    <property type="evidence" value="ECO:0007669"/>
    <property type="project" value="TreeGrafter"/>
</dbReference>
<dbReference type="STRING" id="126957.T1IPS2"/>
<dbReference type="InterPro" id="IPR047145">
    <property type="entry name" value="FRMD6-like"/>
</dbReference>
<evidence type="ECO:0000256" key="1">
    <source>
        <dbReference type="ARBA" id="ARBA00004282"/>
    </source>
</evidence>
<feature type="compositionally biased region" description="Low complexity" evidence="3">
    <location>
        <begin position="549"/>
        <end position="565"/>
    </location>
</feature>
<reference evidence="6" key="1">
    <citation type="submission" date="2011-05" db="EMBL/GenBank/DDBJ databases">
        <authorList>
            <person name="Richards S.R."/>
            <person name="Qu J."/>
            <person name="Jiang H."/>
            <person name="Jhangiani S.N."/>
            <person name="Agravi P."/>
            <person name="Goodspeed R."/>
            <person name="Gross S."/>
            <person name="Mandapat C."/>
            <person name="Jackson L."/>
            <person name="Mathew T."/>
            <person name="Pu L."/>
            <person name="Thornton R."/>
            <person name="Saada N."/>
            <person name="Wilczek-Boney K.B."/>
            <person name="Lee S."/>
            <person name="Kovar C."/>
            <person name="Wu Y."/>
            <person name="Scherer S.E."/>
            <person name="Worley K.C."/>
            <person name="Muzny D.M."/>
            <person name="Gibbs R."/>
        </authorList>
    </citation>
    <scope>NUCLEOTIDE SEQUENCE</scope>
    <source>
        <strain evidence="6">Brora</strain>
    </source>
</reference>
<dbReference type="AlphaFoldDB" id="T1IPS2"/>
<dbReference type="Proteomes" id="UP000014500">
    <property type="component" value="Unassembled WGS sequence"/>
</dbReference>
<keyword evidence="2" id="KW-0965">Cell junction</keyword>
<dbReference type="InterPro" id="IPR014352">
    <property type="entry name" value="FERM/acyl-CoA-bd_prot_sf"/>
</dbReference>
<dbReference type="InterPro" id="IPR019749">
    <property type="entry name" value="Band_41_domain"/>
</dbReference>
<reference evidence="5" key="2">
    <citation type="submission" date="2015-02" db="UniProtKB">
        <authorList>
            <consortium name="EnsemblMetazoa"/>
        </authorList>
    </citation>
    <scope>IDENTIFICATION</scope>
</reference>
<dbReference type="InterPro" id="IPR018980">
    <property type="entry name" value="FERM_PH-like_C"/>
</dbReference>
<evidence type="ECO:0000256" key="2">
    <source>
        <dbReference type="ARBA" id="ARBA00022949"/>
    </source>
</evidence>
<sequence length="1005" mass="112201">MLLPCASKVRYNLAQYYTITVLITSAKFAMTIETKNKILFCDQNDGHSLKMADKVPDSWRSALHSMRQSSRTVLTSCHATLSQGKKYVAVQLITKETLYCVVEVKSKVQQVLDQIGIYLGVKDTCIFGLANLTGDEYRFINQTTKLSKVAPKQWKSLSNTGLDGTGKPLVTLLLRIQFYVDCPLFIRDKVTRTHYYLQLRENVLKHSQSSLEEHYFLLCAYALQADIGNYSEDKCSGQYFEPKNYFPSWVLERIGEDYIVQNVPAMHRDNVGLSRSEAQTAFIREASSADAPHNLHLYQLLRKKNDSKSAVWLGVCPKGIEIYEVNNGGCVKHLWATFLWTDISKLYFEKRKFEVRAMCYSNCRKYTYYADNDDKAKNLLHLCKMTHQFSMAMQPKVAELQRLEKESKKSYRESYIYSDSVDFEWEQEHGPINMTLTDFNTLPKSGKTMSEQRISVISNASSNTTSGIVSDKVQSLDGSEDDLELEIMINSPPAAPSLESLTASHLDYEDLYGPSTRINFSSLEFHARNPEEGSFPSGVHSKSSSNAMSRTDSSSSQHSASTVKSKLQQNNNLSFVSDSQSDLLSSIYFLPKMDPLPGLSNSMSFKPRAYSDCITPRTHFTQNQPLPMTLASAQRIDPMQSSTIQVCHPKPATSRILTSIGSSNSLMQIPPTNLSHVRTKIGVSSLCRPVASTPVYMHPISASVQNNSLPSPLYFQNNDFSIANQARPRSNSDDSFLFGKNFVASQRLDSSAAQSDLYDGRTGMNISPPDFHYLPPPPLYANPISGFRTRARSEESCNSLGSVKILNHVERAQSMDRGPRSELLPYPVYPPPMYSSKPTANAKQIIMRNQNGNHRLQPLDLDNLRRRSKDLDLPLISALCNDRTLMSVASGQQKRNNDISVRPANGRPLSWHVSSDVQLPLSTAAPVHSSSQWSLSAAVPVHSSPQWSMSPFSSVPNSFGKISTPTLVGNSLQTARQLFPMKLSVSSSIVSSRETSLNGIDISVA</sequence>
<dbReference type="EMBL" id="JH431265">
    <property type="status" value="NOT_ANNOTATED_CDS"/>
    <property type="molecule type" value="Genomic_DNA"/>
</dbReference>
<comment type="subcellular location">
    <subcellularLocation>
        <location evidence="1">Cell junction</location>
    </subcellularLocation>
</comment>
<organism evidence="5 6">
    <name type="scientific">Strigamia maritima</name>
    <name type="common">European centipede</name>
    <name type="synonym">Geophilus maritimus</name>
    <dbReference type="NCBI Taxonomy" id="126957"/>
    <lineage>
        <taxon>Eukaryota</taxon>
        <taxon>Metazoa</taxon>
        <taxon>Ecdysozoa</taxon>
        <taxon>Arthropoda</taxon>
        <taxon>Myriapoda</taxon>
        <taxon>Chilopoda</taxon>
        <taxon>Pleurostigmophora</taxon>
        <taxon>Geophilomorpha</taxon>
        <taxon>Linotaeniidae</taxon>
        <taxon>Strigamia</taxon>
    </lineage>
</organism>
<dbReference type="PANTHER" id="PTHR13429:SF5">
    <property type="entry name" value="PROTEIN EXPANDED"/>
    <property type="match status" value="1"/>
</dbReference>
<accession>T1IPS2</accession>